<dbReference type="HAMAP" id="MF_01333_B">
    <property type="entry name" value="Ribosomal_uL5_B"/>
    <property type="match status" value="1"/>
</dbReference>
<dbReference type="GO" id="GO:0005840">
    <property type="term" value="C:ribosome"/>
    <property type="evidence" value="ECO:0007669"/>
    <property type="project" value="UniProtKB-KW"/>
</dbReference>
<dbReference type="PANTHER" id="PTHR11994">
    <property type="entry name" value="60S RIBOSOMAL PROTEIN L11-RELATED"/>
    <property type="match status" value="1"/>
</dbReference>
<dbReference type="Gene3D" id="3.30.1440.10">
    <property type="match status" value="1"/>
</dbReference>
<keyword evidence="4" id="KW-0820">tRNA-binding</keyword>
<accession>A0ABR9XP64</accession>
<evidence type="ECO:0000313" key="8">
    <source>
        <dbReference type="EMBL" id="MBF0635765.1"/>
    </source>
</evidence>
<dbReference type="SUPFAM" id="SSF55282">
    <property type="entry name" value="RL5-like"/>
    <property type="match status" value="1"/>
</dbReference>
<name>A0ABR9XP64_9CHLB</name>
<comment type="caution">
    <text evidence="8">The sequence shown here is derived from an EMBL/GenBank/DDBJ whole genome shotgun (WGS) entry which is preliminary data.</text>
</comment>
<evidence type="ECO:0000259" key="7">
    <source>
        <dbReference type="Pfam" id="PF00673"/>
    </source>
</evidence>
<evidence type="ECO:0000313" key="9">
    <source>
        <dbReference type="Proteomes" id="UP000619838"/>
    </source>
</evidence>
<feature type="domain" description="Large ribosomal subunit protein uL5 N-terminal" evidence="6">
    <location>
        <begin position="38"/>
        <end position="94"/>
    </location>
</feature>
<dbReference type="PIRSF" id="PIRSF002161">
    <property type="entry name" value="Ribosomal_L5"/>
    <property type="match status" value="1"/>
</dbReference>
<organism evidence="8 9">
    <name type="scientific">Prosthecochloris ethylica</name>
    <dbReference type="NCBI Taxonomy" id="2743976"/>
    <lineage>
        <taxon>Bacteria</taxon>
        <taxon>Pseudomonadati</taxon>
        <taxon>Chlorobiota</taxon>
        <taxon>Chlorobiia</taxon>
        <taxon>Chlorobiales</taxon>
        <taxon>Chlorobiaceae</taxon>
        <taxon>Prosthecochloris</taxon>
    </lineage>
</organism>
<keyword evidence="4" id="KW-0694">RNA-binding</keyword>
<comment type="subunit">
    <text evidence="4">Part of the 50S ribosomal subunit; part of the 5S rRNA/L5/L18/L25 subcomplex. Contacts the 5S rRNA and the P site tRNA. Forms a bridge to the 30S subunit in the 70S ribosome.</text>
</comment>
<gene>
    <name evidence="4 8" type="primary">rplE</name>
    <name evidence="8" type="ORF">INT08_01025</name>
</gene>
<keyword evidence="3 4" id="KW-0687">Ribonucleoprotein</keyword>
<dbReference type="Proteomes" id="UP000619838">
    <property type="component" value="Unassembled WGS sequence"/>
</dbReference>
<evidence type="ECO:0000256" key="3">
    <source>
        <dbReference type="ARBA" id="ARBA00023274"/>
    </source>
</evidence>
<comment type="similarity">
    <text evidence="1 4 5">Belongs to the universal ribosomal protein uL5 family.</text>
</comment>
<evidence type="ECO:0000256" key="4">
    <source>
        <dbReference type="HAMAP-Rule" id="MF_01333"/>
    </source>
</evidence>
<evidence type="ECO:0000256" key="5">
    <source>
        <dbReference type="RuleBase" id="RU003930"/>
    </source>
</evidence>
<keyword evidence="4" id="KW-0699">rRNA-binding</keyword>
<keyword evidence="9" id="KW-1185">Reference proteome</keyword>
<dbReference type="Pfam" id="PF00281">
    <property type="entry name" value="Ribosomal_L5"/>
    <property type="match status" value="1"/>
</dbReference>
<dbReference type="RefSeq" id="WP_175186957.1">
    <property type="nucleotide sequence ID" value="NZ_JABVZQ010000002.1"/>
</dbReference>
<sequence length="196" mass="22494">MTKKEDQLQEAAVAVTRLEQKYREEVVSALMDRFQYRNVMMVPRLSKISVNIGVGEAAAEPKLLETAMQELAQITGQKPQVRKARKAISNFKLRQGQPIGCRVTLRRRYMYEFLDRFITLAVPRIRDFRGLSTTSFDGRGNYTIGIREQIIFPEIDIDKIPRIQGMDISFVTTAETDEEAFALLSELGMPFKKKNN</sequence>
<dbReference type="InterPro" id="IPR002132">
    <property type="entry name" value="Ribosomal_uL5"/>
</dbReference>
<keyword evidence="2 4" id="KW-0689">Ribosomal protein</keyword>
<protein>
    <recommendedName>
        <fullName evidence="4">Large ribosomal subunit protein uL5</fullName>
    </recommendedName>
</protein>
<dbReference type="InterPro" id="IPR022803">
    <property type="entry name" value="Ribosomal_uL5_dom_sf"/>
</dbReference>
<evidence type="ECO:0000256" key="1">
    <source>
        <dbReference type="ARBA" id="ARBA00008553"/>
    </source>
</evidence>
<proteinExistence type="inferred from homology"/>
<dbReference type="InterPro" id="IPR020930">
    <property type="entry name" value="Ribosomal_uL5_bac-type"/>
</dbReference>
<dbReference type="InterPro" id="IPR031309">
    <property type="entry name" value="Ribosomal_uL5_C"/>
</dbReference>
<dbReference type="Pfam" id="PF00673">
    <property type="entry name" value="Ribosomal_L5_C"/>
    <property type="match status" value="1"/>
</dbReference>
<dbReference type="NCBIfam" id="NF000585">
    <property type="entry name" value="PRK00010.1"/>
    <property type="match status" value="1"/>
</dbReference>
<dbReference type="EMBL" id="JADGII010000001">
    <property type="protein sequence ID" value="MBF0635765.1"/>
    <property type="molecule type" value="Genomic_DNA"/>
</dbReference>
<comment type="function">
    <text evidence="4">This is 1 of the proteins that bind and probably mediate the attachment of the 5S RNA into the large ribosomal subunit, where it forms part of the central protuberance. In the 70S ribosome it contacts protein S13 of the 30S subunit (bridge B1b), connecting the 2 subunits; this bridge is implicated in subunit movement. Contacts the P site tRNA; the 5S rRNA and some of its associated proteins might help stabilize positioning of ribosome-bound tRNAs.</text>
</comment>
<evidence type="ECO:0000259" key="6">
    <source>
        <dbReference type="Pfam" id="PF00281"/>
    </source>
</evidence>
<reference evidence="8 9" key="1">
    <citation type="journal article" date="2020" name="Microorganisms">
        <title>Simultaneous Genome Sequencing of Prosthecochloris ethylica and Desulfuromonas acetoxidans within a Syntrophic Mixture Reveals Unique Pili and Protein Interactions.</title>
        <authorList>
            <person name="Kyndt J.A."/>
            <person name="Van Beeumen J.J."/>
            <person name="Meyer T.E."/>
        </authorList>
    </citation>
    <scope>NUCLEOTIDE SEQUENCE [LARGE SCALE GENOMIC DNA]</scope>
    <source>
        <strain evidence="8 9">N3</strain>
    </source>
</reference>
<dbReference type="InterPro" id="IPR031310">
    <property type="entry name" value="Ribosomal_uL5_N"/>
</dbReference>
<feature type="domain" description="Large ribosomal subunit protein uL5 C-terminal" evidence="7">
    <location>
        <begin position="98"/>
        <end position="191"/>
    </location>
</feature>
<evidence type="ECO:0000256" key="2">
    <source>
        <dbReference type="ARBA" id="ARBA00022980"/>
    </source>
</evidence>